<dbReference type="STRING" id="94237.ENSMMOP00000027180"/>
<dbReference type="GO" id="GO:0003677">
    <property type="term" value="F:DNA binding"/>
    <property type="evidence" value="ECO:0007669"/>
    <property type="project" value="InterPro"/>
</dbReference>
<protein>
    <recommendedName>
        <fullName evidence="2">Transposase Tc1-like domain-containing protein</fullName>
    </recommendedName>
</protein>
<organism evidence="3 4">
    <name type="scientific">Mola mola</name>
    <name type="common">Ocean sunfish</name>
    <name type="synonym">Tetraodon mola</name>
    <dbReference type="NCBI Taxonomy" id="94237"/>
    <lineage>
        <taxon>Eukaryota</taxon>
        <taxon>Metazoa</taxon>
        <taxon>Chordata</taxon>
        <taxon>Craniata</taxon>
        <taxon>Vertebrata</taxon>
        <taxon>Euteleostomi</taxon>
        <taxon>Actinopterygii</taxon>
        <taxon>Neopterygii</taxon>
        <taxon>Teleostei</taxon>
        <taxon>Neoteleostei</taxon>
        <taxon>Acanthomorphata</taxon>
        <taxon>Eupercaria</taxon>
        <taxon>Tetraodontiformes</taxon>
        <taxon>Molidae</taxon>
        <taxon>Mola</taxon>
    </lineage>
</organism>
<feature type="region of interest" description="Disordered" evidence="1">
    <location>
        <begin position="111"/>
        <end position="133"/>
    </location>
</feature>
<dbReference type="GO" id="GO:0006313">
    <property type="term" value="P:DNA transposition"/>
    <property type="evidence" value="ECO:0007669"/>
    <property type="project" value="InterPro"/>
</dbReference>
<feature type="domain" description="Transposase Tc1-like" evidence="2">
    <location>
        <begin position="43"/>
        <end position="81"/>
    </location>
</feature>
<reference evidence="3" key="2">
    <citation type="submission" date="2025-09" db="UniProtKB">
        <authorList>
            <consortium name="Ensembl"/>
        </authorList>
    </citation>
    <scope>IDENTIFICATION</scope>
</reference>
<evidence type="ECO:0000259" key="2">
    <source>
        <dbReference type="Pfam" id="PF01498"/>
    </source>
</evidence>
<name>A0A3Q3XEU1_MOLML</name>
<dbReference type="Pfam" id="PF01498">
    <property type="entry name" value="HTH_Tnp_Tc3_2"/>
    <property type="match status" value="1"/>
</dbReference>
<dbReference type="GO" id="GO:0015074">
    <property type="term" value="P:DNA integration"/>
    <property type="evidence" value="ECO:0007669"/>
    <property type="project" value="InterPro"/>
</dbReference>
<evidence type="ECO:0000313" key="4">
    <source>
        <dbReference type="Proteomes" id="UP000261620"/>
    </source>
</evidence>
<dbReference type="Proteomes" id="UP000261620">
    <property type="component" value="Unplaced"/>
</dbReference>
<evidence type="ECO:0000256" key="1">
    <source>
        <dbReference type="SAM" id="MobiDB-lite"/>
    </source>
</evidence>
<sequence>MLQCGASTHVCLFVRLQQSHRETGRVTGRLKSGRHLARLGGVRGTRVSRQTIRNRLHQLGLPARRPARVPDHTTGHRRHRLIVLHGAREHLRWTRNQWVRLHVLRQEFHEVQSAQRAPEEPHGREAVQLPAVR</sequence>
<dbReference type="AlphaFoldDB" id="A0A3Q3XEU1"/>
<proteinExistence type="predicted"/>
<evidence type="ECO:0000313" key="3">
    <source>
        <dbReference type="Ensembl" id="ENSMMOP00000027180.1"/>
    </source>
</evidence>
<dbReference type="InterPro" id="IPR002492">
    <property type="entry name" value="Transposase_Tc1-like"/>
</dbReference>
<reference evidence="3" key="1">
    <citation type="submission" date="2025-08" db="UniProtKB">
        <authorList>
            <consortium name="Ensembl"/>
        </authorList>
    </citation>
    <scope>IDENTIFICATION</scope>
</reference>
<accession>A0A3Q3XEU1</accession>
<dbReference type="Ensembl" id="ENSMMOT00000027643.1">
    <property type="protein sequence ID" value="ENSMMOP00000027180.1"/>
    <property type="gene ID" value="ENSMMOG00000020557.1"/>
</dbReference>
<keyword evidence="4" id="KW-1185">Reference proteome</keyword>